<accession>A0A443SEB4</accession>
<comment type="subcellular location">
    <subcellularLocation>
        <location evidence="1">Secreted</location>
    </subcellularLocation>
</comment>
<keyword evidence="4" id="KW-0732">Signal</keyword>
<dbReference type="Pfam" id="PF00159">
    <property type="entry name" value="Hormone_3"/>
    <property type="match status" value="1"/>
</dbReference>
<feature type="signal peptide" evidence="4">
    <location>
        <begin position="1"/>
        <end position="29"/>
    </location>
</feature>
<evidence type="ECO:0000256" key="1">
    <source>
        <dbReference type="ARBA" id="ARBA00004613"/>
    </source>
</evidence>
<protein>
    <recommendedName>
        <fullName evidence="7">Neuropeptide F</fullName>
    </recommendedName>
</protein>
<keyword evidence="6" id="KW-1185">Reference proteome</keyword>
<dbReference type="InterPro" id="IPR001955">
    <property type="entry name" value="Pancreatic_hormone-like"/>
</dbReference>
<keyword evidence="3" id="KW-0964">Secreted</keyword>
<evidence type="ECO:0008006" key="7">
    <source>
        <dbReference type="Google" id="ProtNLM"/>
    </source>
</evidence>
<comment type="caution">
    <text evidence="5">The sequence shown here is derived from an EMBL/GenBank/DDBJ whole genome shotgun (WGS) entry which is preliminary data.</text>
</comment>
<evidence type="ECO:0000256" key="2">
    <source>
        <dbReference type="ARBA" id="ARBA00010022"/>
    </source>
</evidence>
<dbReference type="GO" id="GO:0005179">
    <property type="term" value="F:hormone activity"/>
    <property type="evidence" value="ECO:0007669"/>
    <property type="project" value="InterPro"/>
</dbReference>
<reference evidence="5 6" key="1">
    <citation type="journal article" date="2018" name="Gigascience">
        <title>Genomes of trombidid mites reveal novel predicted allergens and laterally-transferred genes associated with secondary metabolism.</title>
        <authorList>
            <person name="Dong X."/>
            <person name="Chaisiri K."/>
            <person name="Xia D."/>
            <person name="Armstrong S.D."/>
            <person name="Fang Y."/>
            <person name="Donnelly M.J."/>
            <person name="Kadowaki T."/>
            <person name="McGarry J.W."/>
            <person name="Darby A.C."/>
            <person name="Makepeace B.L."/>
        </authorList>
    </citation>
    <scope>NUCLEOTIDE SEQUENCE [LARGE SCALE GENOMIC DNA]</scope>
    <source>
        <strain evidence="5">UoL-UT</strain>
    </source>
</reference>
<evidence type="ECO:0000256" key="4">
    <source>
        <dbReference type="SAM" id="SignalP"/>
    </source>
</evidence>
<feature type="chain" id="PRO_5019017148" description="Neuropeptide F" evidence="4">
    <location>
        <begin position="30"/>
        <end position="70"/>
    </location>
</feature>
<sequence length="70" mass="8101">MFSQHSKVCLLALFVSVAFLILIVPQTTARPSVDDMTDMAEALRYLEKLDRYYSQLARPRKYITLMTSEL</sequence>
<comment type="similarity">
    <text evidence="2">Belongs to the NPY family.</text>
</comment>
<dbReference type="OrthoDB" id="8181631at2759"/>
<dbReference type="VEuPathDB" id="VectorBase:LDEU006181"/>
<name>A0A443SEB4_9ACAR</name>
<evidence type="ECO:0000313" key="6">
    <source>
        <dbReference type="Proteomes" id="UP000288716"/>
    </source>
</evidence>
<evidence type="ECO:0000256" key="3">
    <source>
        <dbReference type="ARBA" id="ARBA00022525"/>
    </source>
</evidence>
<evidence type="ECO:0000313" key="5">
    <source>
        <dbReference type="EMBL" id="RWS25859.1"/>
    </source>
</evidence>
<dbReference type="GO" id="GO:0005576">
    <property type="term" value="C:extracellular region"/>
    <property type="evidence" value="ECO:0007669"/>
    <property type="project" value="UniProtKB-SubCell"/>
</dbReference>
<gene>
    <name evidence="5" type="ORF">B4U80_02420</name>
</gene>
<proteinExistence type="inferred from homology"/>
<dbReference type="Proteomes" id="UP000288716">
    <property type="component" value="Unassembled WGS sequence"/>
</dbReference>
<organism evidence="5 6">
    <name type="scientific">Leptotrombidium deliense</name>
    <dbReference type="NCBI Taxonomy" id="299467"/>
    <lineage>
        <taxon>Eukaryota</taxon>
        <taxon>Metazoa</taxon>
        <taxon>Ecdysozoa</taxon>
        <taxon>Arthropoda</taxon>
        <taxon>Chelicerata</taxon>
        <taxon>Arachnida</taxon>
        <taxon>Acari</taxon>
        <taxon>Acariformes</taxon>
        <taxon>Trombidiformes</taxon>
        <taxon>Prostigmata</taxon>
        <taxon>Anystina</taxon>
        <taxon>Parasitengona</taxon>
        <taxon>Trombiculoidea</taxon>
        <taxon>Trombiculidae</taxon>
        <taxon>Leptotrombidium</taxon>
    </lineage>
</organism>
<dbReference type="AlphaFoldDB" id="A0A443SEB4"/>
<dbReference type="EMBL" id="NCKV01003310">
    <property type="protein sequence ID" value="RWS25859.1"/>
    <property type="molecule type" value="Genomic_DNA"/>
</dbReference>